<evidence type="ECO:0000256" key="1">
    <source>
        <dbReference type="SAM" id="MobiDB-lite"/>
    </source>
</evidence>
<evidence type="ECO:0000313" key="2">
    <source>
        <dbReference type="EMBL" id="KHN82686.1"/>
    </source>
</evidence>
<evidence type="ECO:0000313" key="3">
    <source>
        <dbReference type="Proteomes" id="UP000031036"/>
    </source>
</evidence>
<sequence>MFKNSGLRAAISEPNLKKKASRSSINQSTTSSSGKKSQLVVTATAANLPKRTLSRSFEKAPKNQVSSSEESDQEDQTNFLTSEIIQKLRKYDPSWFKEIAGKHPEYFIDSKQYAFFERIKR</sequence>
<proteinExistence type="predicted"/>
<name>A0A0B2VGP3_TOXCA</name>
<comment type="caution">
    <text evidence="2">The sequence shown here is derived from an EMBL/GenBank/DDBJ whole genome shotgun (WGS) entry which is preliminary data.</text>
</comment>
<protein>
    <submittedName>
        <fullName evidence="2">Uncharacterized protein</fullName>
    </submittedName>
</protein>
<dbReference type="Proteomes" id="UP000031036">
    <property type="component" value="Unassembled WGS sequence"/>
</dbReference>
<accession>A0A0B2VGP3</accession>
<feature type="compositionally biased region" description="Low complexity" evidence="1">
    <location>
        <begin position="22"/>
        <end position="38"/>
    </location>
</feature>
<reference evidence="2 3" key="1">
    <citation type="submission" date="2014-11" db="EMBL/GenBank/DDBJ databases">
        <title>Genetic blueprint of the zoonotic pathogen Toxocara canis.</title>
        <authorList>
            <person name="Zhu X.-Q."/>
            <person name="Korhonen P.K."/>
            <person name="Cai H."/>
            <person name="Young N.D."/>
            <person name="Nejsum P."/>
            <person name="von Samson-Himmelstjerna G."/>
            <person name="Boag P.R."/>
            <person name="Tan P."/>
            <person name="Li Q."/>
            <person name="Min J."/>
            <person name="Yang Y."/>
            <person name="Wang X."/>
            <person name="Fang X."/>
            <person name="Hall R.S."/>
            <person name="Hofmann A."/>
            <person name="Sternberg P.W."/>
            <person name="Jex A.R."/>
            <person name="Gasser R.B."/>
        </authorList>
    </citation>
    <scope>NUCLEOTIDE SEQUENCE [LARGE SCALE GENOMIC DNA]</scope>
    <source>
        <strain evidence="2">PN_DK_2014</strain>
    </source>
</reference>
<organism evidence="2 3">
    <name type="scientific">Toxocara canis</name>
    <name type="common">Canine roundworm</name>
    <dbReference type="NCBI Taxonomy" id="6265"/>
    <lineage>
        <taxon>Eukaryota</taxon>
        <taxon>Metazoa</taxon>
        <taxon>Ecdysozoa</taxon>
        <taxon>Nematoda</taxon>
        <taxon>Chromadorea</taxon>
        <taxon>Rhabditida</taxon>
        <taxon>Spirurina</taxon>
        <taxon>Ascaridomorpha</taxon>
        <taxon>Ascaridoidea</taxon>
        <taxon>Toxocaridae</taxon>
        <taxon>Toxocara</taxon>
    </lineage>
</organism>
<keyword evidence="3" id="KW-1185">Reference proteome</keyword>
<dbReference type="EMBL" id="JPKZ01001313">
    <property type="protein sequence ID" value="KHN82686.1"/>
    <property type="molecule type" value="Genomic_DNA"/>
</dbReference>
<gene>
    <name evidence="2" type="ORF">Tcan_16551</name>
</gene>
<dbReference type="AlphaFoldDB" id="A0A0B2VGP3"/>
<feature type="region of interest" description="Disordered" evidence="1">
    <location>
        <begin position="1"/>
        <end position="78"/>
    </location>
</feature>